<dbReference type="Proteomes" id="UP000254084">
    <property type="component" value="Unassembled WGS sequence"/>
</dbReference>
<dbReference type="AlphaFoldDB" id="A0A379JZX1"/>
<sequence length="65" mass="7035">MIITLQAVNPETGDVASYQMGARNSSAAREAFRHFLRGRGWTEAQISAAKIEEAPNGRELVADCA</sequence>
<organism evidence="1 2">
    <name type="scientific">Ectopseudomonas oleovorans</name>
    <name type="common">Pseudomonas oleovorans</name>
    <dbReference type="NCBI Taxonomy" id="301"/>
    <lineage>
        <taxon>Bacteria</taxon>
        <taxon>Pseudomonadati</taxon>
        <taxon>Pseudomonadota</taxon>
        <taxon>Gammaproteobacteria</taxon>
        <taxon>Pseudomonadales</taxon>
        <taxon>Pseudomonadaceae</taxon>
        <taxon>Ectopseudomonas</taxon>
    </lineage>
</organism>
<evidence type="ECO:0000313" key="2">
    <source>
        <dbReference type="Proteomes" id="UP000254084"/>
    </source>
</evidence>
<evidence type="ECO:0000313" key="1">
    <source>
        <dbReference type="EMBL" id="SUD57903.1"/>
    </source>
</evidence>
<dbReference type="EMBL" id="UGUW01000001">
    <property type="protein sequence ID" value="SUD57903.1"/>
    <property type="molecule type" value="Genomic_DNA"/>
</dbReference>
<protein>
    <submittedName>
        <fullName evidence="1">Uncharacterized protein</fullName>
    </submittedName>
</protein>
<name>A0A379JZX1_ECTOL</name>
<dbReference type="RefSeq" id="WP_084341303.1">
    <property type="nucleotide sequence ID" value="NZ_UGUW01000001.1"/>
</dbReference>
<proteinExistence type="predicted"/>
<gene>
    <name evidence="1" type="ORF">NCTC10860_00106</name>
</gene>
<reference evidence="1 2" key="1">
    <citation type="submission" date="2018-06" db="EMBL/GenBank/DDBJ databases">
        <authorList>
            <consortium name="Pathogen Informatics"/>
            <person name="Doyle S."/>
        </authorList>
    </citation>
    <scope>NUCLEOTIDE SEQUENCE [LARGE SCALE GENOMIC DNA]</scope>
    <source>
        <strain evidence="1 2">NCTC10860</strain>
    </source>
</reference>
<accession>A0A379JZX1</accession>